<dbReference type="GO" id="GO:0008009">
    <property type="term" value="F:chemokine activity"/>
    <property type="evidence" value="ECO:0007669"/>
    <property type="project" value="InterPro"/>
</dbReference>
<keyword evidence="4" id="KW-0202">Cytokine</keyword>
<feature type="compositionally biased region" description="Polar residues" evidence="9">
    <location>
        <begin position="143"/>
        <end position="167"/>
    </location>
</feature>
<feature type="transmembrane region" description="Helical" evidence="10">
    <location>
        <begin position="53"/>
        <end position="72"/>
    </location>
</feature>
<evidence type="ECO:0000313" key="12">
    <source>
        <dbReference type="Ensembl" id="ENSPANP00000024759.2"/>
    </source>
</evidence>
<evidence type="ECO:0000256" key="1">
    <source>
        <dbReference type="ARBA" id="ARBA00004613"/>
    </source>
</evidence>
<evidence type="ECO:0000256" key="8">
    <source>
        <dbReference type="ARBA" id="ARBA00023198"/>
    </source>
</evidence>
<keyword evidence="10" id="KW-1133">Transmembrane helix</keyword>
<dbReference type="SUPFAM" id="SSF54117">
    <property type="entry name" value="Interleukin 8-like chemokines"/>
    <property type="match status" value="1"/>
</dbReference>
<keyword evidence="3" id="KW-0145">Chemotaxis</keyword>
<dbReference type="Proteomes" id="UP000028761">
    <property type="component" value="Chromosome 1"/>
</dbReference>
<reference evidence="12 13" key="1">
    <citation type="submission" date="2012-03" db="EMBL/GenBank/DDBJ databases">
        <title>Whole Genome Assembly of Papio anubis.</title>
        <authorList>
            <person name="Liu Y.L."/>
            <person name="Abraham K.A."/>
            <person name="Akbar H.A."/>
            <person name="Ali S.A."/>
            <person name="Anosike U.A."/>
            <person name="Aqrawi P.A."/>
            <person name="Arias F.A."/>
            <person name="Attaway T.A."/>
            <person name="Awwad R.A."/>
            <person name="Babu C.B."/>
            <person name="Bandaranaike D.B."/>
            <person name="Battles P.B."/>
            <person name="Bell A.B."/>
            <person name="Beltran B.B."/>
            <person name="Berhane-Mersha D.B."/>
            <person name="Bess C.B."/>
            <person name="Bickham C.B."/>
            <person name="Bolden T.B."/>
            <person name="Carter K.C."/>
            <person name="Chau D.C."/>
            <person name="Chavez A.C."/>
            <person name="Clerc-Blankenburg K.C."/>
            <person name="Coyle M.C."/>
            <person name="Dao M.D."/>
            <person name="Davila M.L.D."/>
            <person name="Davy-Carroll L.D."/>
            <person name="Denson S.D."/>
            <person name="Dinh H.D."/>
            <person name="Fernandez S.F."/>
            <person name="Fernando P.F."/>
            <person name="Forbes L.F."/>
            <person name="Francis C.F."/>
            <person name="Francisco L.F."/>
            <person name="Fu Q.F."/>
            <person name="Garcia-Iii R.G."/>
            <person name="Garrett T.G."/>
            <person name="Gross S.G."/>
            <person name="Gubbala S.G."/>
            <person name="Hirani K.H."/>
            <person name="Hogues M.H."/>
            <person name="Hollins B.H."/>
            <person name="Jackson L.J."/>
            <person name="Javaid M.J."/>
            <person name="Jhangiani S.J."/>
            <person name="Johnson A.J."/>
            <person name="Johnson B.J."/>
            <person name="Jones J.J."/>
            <person name="Joshi V.J."/>
            <person name="Kalu J.K."/>
            <person name="Khan N.K."/>
            <person name="Korchina V.K."/>
            <person name="Kovar C.K."/>
            <person name="Lago L.L."/>
            <person name="Lara F.L."/>
            <person name="Le T.-K.L."/>
            <person name="Lee S.L."/>
            <person name="Legall-Iii F.L."/>
            <person name="Lemon S.L."/>
            <person name="Liu J.L."/>
            <person name="Liu Y.-S.L."/>
            <person name="Liyanage D.L."/>
            <person name="Lopez J.L."/>
            <person name="Lorensuhewa L.L."/>
            <person name="Mata R.M."/>
            <person name="Mathew T.M."/>
            <person name="Mercado C.M."/>
            <person name="Mercado I.M."/>
            <person name="Morales K.M."/>
            <person name="Morgan M.M."/>
            <person name="Munidasa M.M."/>
            <person name="Ngo D.N."/>
            <person name="Nguyen L.N."/>
            <person name="Nguyen T.N."/>
            <person name="Nguyen N.N."/>
            <person name="Obregon M.O."/>
            <person name="Okwuonu G.O."/>
            <person name="Ongeri F.O."/>
            <person name="Onwere C.O."/>
            <person name="Osifeso I.O."/>
            <person name="Parra A.P."/>
            <person name="Patil S.P."/>
            <person name="Perez A.P."/>
            <person name="Perez Y.P."/>
            <person name="Pham C.P."/>
            <person name="Pu L.-L.P."/>
            <person name="Puazo M.P."/>
            <person name="Quiroz J.Q."/>
            <person name="Rouhana J.R."/>
            <person name="Ruiz M.R."/>
            <person name="Ruiz S.-J.R."/>
            <person name="Saada N.S."/>
            <person name="Santibanez J.S."/>
            <person name="Scheel M.S."/>
            <person name="Schneider B.S."/>
            <person name="Simmons D.S."/>
            <person name="Sisson I.S."/>
            <person name="Tang L.-Y.T."/>
            <person name="Thornton R.T."/>
            <person name="Tisius J.T."/>
            <person name="Toledanes G.T."/>
            <person name="Trejos Z.T."/>
            <person name="Usmani K.U."/>
            <person name="Varghese R.V."/>
            <person name="Vattathil S.V."/>
            <person name="Vee V.V."/>
            <person name="Walker D.W."/>
            <person name="Weissenberger G.W."/>
            <person name="White C.W."/>
            <person name="Williams A.W."/>
            <person name="Woodworth J.W."/>
            <person name="Wright R.W."/>
            <person name="Zhu Y.Z."/>
            <person name="Han Y.H."/>
            <person name="Newsham I.N."/>
            <person name="Nazareth L.N."/>
            <person name="Worley K.W."/>
            <person name="Muzny D.M."/>
            <person name="Rogers J.R."/>
            <person name="Gibbs R.G."/>
        </authorList>
    </citation>
    <scope>NUCLEOTIDE SEQUENCE [LARGE SCALE GENOMIC DNA]</scope>
</reference>
<evidence type="ECO:0000256" key="2">
    <source>
        <dbReference type="ARBA" id="ARBA00006894"/>
    </source>
</evidence>
<dbReference type="FunFam" id="2.40.50.40:FF:000023">
    <property type="entry name" value="Lymphotactin isoform X1"/>
    <property type="match status" value="1"/>
</dbReference>
<keyword evidence="6" id="KW-0732">Signal</keyword>
<organism evidence="12 13">
    <name type="scientific">Papio anubis</name>
    <name type="common">Olive baboon</name>
    <dbReference type="NCBI Taxonomy" id="9555"/>
    <lineage>
        <taxon>Eukaryota</taxon>
        <taxon>Metazoa</taxon>
        <taxon>Chordata</taxon>
        <taxon>Craniata</taxon>
        <taxon>Vertebrata</taxon>
        <taxon>Euteleostomi</taxon>
        <taxon>Mammalia</taxon>
        <taxon>Eutheria</taxon>
        <taxon>Euarchontoglires</taxon>
        <taxon>Primates</taxon>
        <taxon>Haplorrhini</taxon>
        <taxon>Catarrhini</taxon>
        <taxon>Cercopithecidae</taxon>
        <taxon>Cercopithecinae</taxon>
        <taxon>Papio</taxon>
    </lineage>
</organism>
<dbReference type="GO" id="GO:0061844">
    <property type="term" value="P:antimicrobial humoral immune response mediated by antimicrobial peptide"/>
    <property type="evidence" value="ECO:0007669"/>
    <property type="project" value="TreeGrafter"/>
</dbReference>
<reference evidence="12" key="2">
    <citation type="submission" date="2025-08" db="UniProtKB">
        <authorList>
            <consortium name="Ensembl"/>
        </authorList>
    </citation>
    <scope>IDENTIFICATION</scope>
</reference>
<keyword evidence="8" id="KW-0395">Inflammatory response</keyword>
<dbReference type="GO" id="GO:0070098">
    <property type="term" value="P:chemokine-mediated signaling pathway"/>
    <property type="evidence" value="ECO:0007669"/>
    <property type="project" value="TreeGrafter"/>
</dbReference>
<keyword evidence="10" id="KW-0812">Transmembrane</keyword>
<dbReference type="InterPro" id="IPR008105">
    <property type="entry name" value="Chemokine_XCL1/XCL2"/>
</dbReference>
<dbReference type="AlphaFoldDB" id="A0A2I3LMV3"/>
<evidence type="ECO:0000259" key="11">
    <source>
        <dbReference type="SMART" id="SM00199"/>
    </source>
</evidence>
<dbReference type="Ensembl" id="ENSPANT00000032469.2">
    <property type="protein sequence ID" value="ENSPANP00000024759.2"/>
    <property type="gene ID" value="ENSPANG00000040534.1"/>
</dbReference>
<dbReference type="Gene3D" id="2.40.50.40">
    <property type="match status" value="1"/>
</dbReference>
<protein>
    <recommendedName>
        <fullName evidence="11">Chemokine interleukin-8-like domain-containing protein</fullName>
    </recommendedName>
</protein>
<dbReference type="GeneTree" id="ENSGT01130000278316"/>
<dbReference type="GO" id="GO:0030335">
    <property type="term" value="P:positive regulation of cell migration"/>
    <property type="evidence" value="ECO:0007669"/>
    <property type="project" value="TreeGrafter"/>
</dbReference>
<comment type="subcellular location">
    <subcellularLocation>
        <location evidence="1">Secreted</location>
    </subcellularLocation>
</comment>
<dbReference type="GO" id="GO:0005615">
    <property type="term" value="C:extracellular space"/>
    <property type="evidence" value="ECO:0007669"/>
    <property type="project" value="UniProtKB-KW"/>
</dbReference>
<dbReference type="CDD" id="cd00271">
    <property type="entry name" value="Chemokine_C"/>
    <property type="match status" value="1"/>
</dbReference>
<dbReference type="GO" id="GO:0048020">
    <property type="term" value="F:CCR chemokine receptor binding"/>
    <property type="evidence" value="ECO:0007669"/>
    <property type="project" value="TreeGrafter"/>
</dbReference>
<evidence type="ECO:0000256" key="10">
    <source>
        <dbReference type="SAM" id="Phobius"/>
    </source>
</evidence>
<reference evidence="12" key="3">
    <citation type="submission" date="2025-09" db="UniProtKB">
        <authorList>
            <consortium name="Ensembl"/>
        </authorList>
    </citation>
    <scope>IDENTIFICATION</scope>
</reference>
<keyword evidence="10" id="KW-0472">Membrane</keyword>
<feature type="region of interest" description="Disordered" evidence="9">
    <location>
        <begin position="142"/>
        <end position="167"/>
    </location>
</feature>
<keyword evidence="13" id="KW-1185">Reference proteome</keyword>
<dbReference type="InterPro" id="IPR036048">
    <property type="entry name" value="Interleukin_8-like_sf"/>
</dbReference>
<accession>A0A2I3LMV3</accession>
<dbReference type="InterPro" id="IPR001811">
    <property type="entry name" value="Chemokine_IL8-like_dom"/>
</dbReference>
<sequence length="167" mass="18288">MTEKKAKDCEAQCGSSLSSPPERVKGWHQGLMIHGCGSLMSHWMSHELSRTSAMRLLTLALLGICCLTAYIVEGVGSEVSDKSTCVSLTTQRLPVNRIKTYTIKEGSLKAVIFITKRGLKVCADPQARWVKDVVKSMDRKSNTRNNMIQTKPTGTQQSTNTAVTLTG</sequence>
<evidence type="ECO:0000256" key="6">
    <source>
        <dbReference type="ARBA" id="ARBA00022729"/>
    </source>
</evidence>
<feature type="compositionally biased region" description="Basic and acidic residues" evidence="9">
    <location>
        <begin position="1"/>
        <end position="10"/>
    </location>
</feature>
<name>A0A2I3LMV3_PAPAN</name>
<keyword evidence="5" id="KW-0964">Secreted</keyword>
<evidence type="ECO:0000256" key="5">
    <source>
        <dbReference type="ARBA" id="ARBA00022525"/>
    </source>
</evidence>
<keyword evidence="7" id="KW-1015">Disulfide bond</keyword>
<dbReference type="PANTHER" id="PTHR12015:SF101">
    <property type="entry name" value="CYTOKINE SCM-1 BETA-RELATED"/>
    <property type="match status" value="1"/>
</dbReference>
<dbReference type="GO" id="GO:0006954">
    <property type="term" value="P:inflammatory response"/>
    <property type="evidence" value="ECO:0007669"/>
    <property type="project" value="UniProtKB-KW"/>
</dbReference>
<dbReference type="InterPro" id="IPR039809">
    <property type="entry name" value="Chemokine_b/g/d"/>
</dbReference>
<feature type="domain" description="Chemokine interleukin-8-like" evidence="11">
    <location>
        <begin position="80"/>
        <end position="137"/>
    </location>
</feature>
<feature type="region of interest" description="Disordered" evidence="9">
    <location>
        <begin position="1"/>
        <end position="22"/>
    </location>
</feature>
<evidence type="ECO:0000256" key="9">
    <source>
        <dbReference type="SAM" id="MobiDB-lite"/>
    </source>
</evidence>
<dbReference type="PANTHER" id="PTHR12015">
    <property type="entry name" value="SMALL INDUCIBLE CYTOKINE A"/>
    <property type="match status" value="1"/>
</dbReference>
<comment type="similarity">
    <text evidence="2">Belongs to the intercrine gamma family.</text>
</comment>
<evidence type="ECO:0000256" key="4">
    <source>
        <dbReference type="ARBA" id="ARBA00022514"/>
    </source>
</evidence>
<dbReference type="SMART" id="SM00199">
    <property type="entry name" value="SCY"/>
    <property type="match status" value="1"/>
</dbReference>
<proteinExistence type="inferred from homology"/>
<evidence type="ECO:0000313" key="13">
    <source>
        <dbReference type="Proteomes" id="UP000028761"/>
    </source>
</evidence>
<evidence type="ECO:0000256" key="7">
    <source>
        <dbReference type="ARBA" id="ARBA00023157"/>
    </source>
</evidence>
<dbReference type="PRINTS" id="PR01731">
    <property type="entry name" value="LYMPHOTACTIN"/>
</dbReference>
<evidence type="ECO:0000256" key="3">
    <source>
        <dbReference type="ARBA" id="ARBA00022500"/>
    </source>
</evidence>
<dbReference type="Pfam" id="PF00048">
    <property type="entry name" value="IL8"/>
    <property type="match status" value="1"/>
</dbReference>